<accession>A0A241ZF06</accession>
<dbReference type="AlphaFoldDB" id="A0A241ZF06"/>
<protein>
    <submittedName>
        <fullName evidence="1">Transposase</fullName>
    </submittedName>
</protein>
<feature type="non-terminal residue" evidence="1">
    <location>
        <position position="131"/>
    </location>
</feature>
<gene>
    <name evidence="1" type="ORF">B9X95_08115</name>
</gene>
<organism evidence="1 2">
    <name type="scientific">Acinetobacter baumannii</name>
    <dbReference type="NCBI Taxonomy" id="470"/>
    <lineage>
        <taxon>Bacteria</taxon>
        <taxon>Pseudomonadati</taxon>
        <taxon>Pseudomonadota</taxon>
        <taxon>Gammaproteobacteria</taxon>
        <taxon>Moraxellales</taxon>
        <taxon>Moraxellaceae</taxon>
        <taxon>Acinetobacter</taxon>
        <taxon>Acinetobacter calcoaceticus/baumannii complex</taxon>
    </lineage>
</organism>
<evidence type="ECO:0000313" key="2">
    <source>
        <dbReference type="Proteomes" id="UP000194699"/>
    </source>
</evidence>
<reference evidence="1 2" key="1">
    <citation type="submission" date="2017-05" db="EMBL/GenBank/DDBJ databases">
        <authorList>
            <person name="Song R."/>
            <person name="Chenine A.L."/>
            <person name="Ruprecht R.M."/>
        </authorList>
    </citation>
    <scope>NUCLEOTIDE SEQUENCE [LARGE SCALE GENOMIC DNA]</scope>
    <source>
        <strain evidence="1 2">PR350</strain>
    </source>
</reference>
<name>A0A241ZF06_ACIBA</name>
<evidence type="ECO:0000313" key="1">
    <source>
        <dbReference type="EMBL" id="OTM89256.1"/>
    </source>
</evidence>
<comment type="caution">
    <text evidence="1">The sequence shown here is derived from an EMBL/GenBank/DDBJ whole genome shotgun (WGS) entry which is preliminary data.</text>
</comment>
<dbReference type="EMBL" id="NGEL01000084">
    <property type="protein sequence ID" value="OTM89256.1"/>
    <property type="molecule type" value="Genomic_DNA"/>
</dbReference>
<dbReference type="Proteomes" id="UP000194699">
    <property type="component" value="Unassembled WGS sequence"/>
</dbReference>
<sequence>MTTPDLAIQDYLREVAAKLQAAGHGQKGEIIATACKYLDVSRPQLYRDLETVGFKSERKQRSDKGKTVVPTEVAEMIGGMVHVATRANGKKTLPITTALDMLVADGKAPKVSAATVARVMKQNMCHPKQLA</sequence>
<proteinExistence type="predicted"/>